<dbReference type="Proteomes" id="UP000195402">
    <property type="component" value="Unassembled WGS sequence"/>
</dbReference>
<dbReference type="FunFam" id="3.30.559.10:FF:000008">
    <property type="entry name" value="Tryptamine hydroxycinnamoyl transferase"/>
    <property type="match status" value="1"/>
</dbReference>
<evidence type="ECO:0000313" key="4">
    <source>
        <dbReference type="EMBL" id="OVA12318.1"/>
    </source>
</evidence>
<organism evidence="4 5">
    <name type="scientific">Macleaya cordata</name>
    <name type="common">Five-seeded plume-poppy</name>
    <name type="synonym">Bocconia cordata</name>
    <dbReference type="NCBI Taxonomy" id="56857"/>
    <lineage>
        <taxon>Eukaryota</taxon>
        <taxon>Viridiplantae</taxon>
        <taxon>Streptophyta</taxon>
        <taxon>Embryophyta</taxon>
        <taxon>Tracheophyta</taxon>
        <taxon>Spermatophyta</taxon>
        <taxon>Magnoliopsida</taxon>
        <taxon>Ranunculales</taxon>
        <taxon>Papaveraceae</taxon>
        <taxon>Papaveroideae</taxon>
        <taxon>Macleaya</taxon>
    </lineage>
</organism>
<accession>A0A200QPB8</accession>
<dbReference type="PANTHER" id="PTHR31642:SF324">
    <property type="entry name" value="SPERMIDINE HYDROXYCINNAMOYL TRANSFERASE"/>
    <property type="match status" value="1"/>
</dbReference>
<gene>
    <name evidence="4" type="ORF">BVC80_8133g7</name>
</gene>
<dbReference type="PANTHER" id="PTHR31642">
    <property type="entry name" value="TRICHOTHECENE 3-O-ACETYLTRANSFERASE"/>
    <property type="match status" value="1"/>
</dbReference>
<dbReference type="InterPro" id="IPR023213">
    <property type="entry name" value="CAT-like_dom_sf"/>
</dbReference>
<dbReference type="GO" id="GO:0016747">
    <property type="term" value="F:acyltransferase activity, transferring groups other than amino-acyl groups"/>
    <property type="evidence" value="ECO:0007669"/>
    <property type="project" value="TreeGrafter"/>
</dbReference>
<keyword evidence="2 4" id="KW-0808">Transferase</keyword>
<dbReference type="Pfam" id="PF02458">
    <property type="entry name" value="Transferase"/>
    <property type="match status" value="1"/>
</dbReference>
<evidence type="ECO:0000313" key="5">
    <source>
        <dbReference type="Proteomes" id="UP000195402"/>
    </source>
</evidence>
<reference evidence="4 5" key="1">
    <citation type="journal article" date="2017" name="Mol. Plant">
        <title>The Genome of Medicinal Plant Macleaya cordata Provides New Insights into Benzylisoquinoline Alkaloids Metabolism.</title>
        <authorList>
            <person name="Liu X."/>
            <person name="Liu Y."/>
            <person name="Huang P."/>
            <person name="Ma Y."/>
            <person name="Qing Z."/>
            <person name="Tang Q."/>
            <person name="Cao H."/>
            <person name="Cheng P."/>
            <person name="Zheng Y."/>
            <person name="Yuan Z."/>
            <person name="Zhou Y."/>
            <person name="Liu J."/>
            <person name="Tang Z."/>
            <person name="Zhuo Y."/>
            <person name="Zhang Y."/>
            <person name="Yu L."/>
            <person name="Huang J."/>
            <person name="Yang P."/>
            <person name="Peng Q."/>
            <person name="Zhang J."/>
            <person name="Jiang W."/>
            <person name="Zhang Z."/>
            <person name="Lin K."/>
            <person name="Ro D.K."/>
            <person name="Chen X."/>
            <person name="Xiong X."/>
            <person name="Shang Y."/>
            <person name="Huang S."/>
            <person name="Zeng J."/>
        </authorList>
    </citation>
    <scope>NUCLEOTIDE SEQUENCE [LARGE SCALE GENOMIC DNA]</scope>
    <source>
        <strain evidence="5">cv. BLH2017</strain>
        <tissue evidence="4">Root</tissue>
    </source>
</reference>
<sequence>MASLSIKCSYTVKPAEPAPVCLGQWISELDLHIHGGRLELDCNAMGAQIFEAYSESTIKDFGDFCPSPELRNLVPHVDYTTPIHELPLLLVQITKFKCGDLSIGVAISHTMVDGLAALHFISCWAKIARGEKLDDADRPFLDRTVLRMDDQMIKEERSKETTITLLKLTKEQLEKLKQKANVDLTENNGGGYSRYEALAAHMWRCACKARGLDDKQLTSLRVAVNGRNRFNPPLPPKYFGNVVFLSTPVLKSGELISKPLSYATSKMRERVEMFNDEYLRSAVKYLRSQPDLSKHRTGFHTVGCTQGHFLGNPNLVVTSWMGLPIYDADFGWGKPIHMGPATLGFDGKSFVIPGDGDGSLLIALRLQVAYMEAFKDFFYQHI</sequence>
<dbReference type="FunCoup" id="A0A200QPB8">
    <property type="interactions" value="87"/>
</dbReference>
<protein>
    <submittedName>
        <fullName evidence="4">Transferase</fullName>
    </submittedName>
</protein>
<dbReference type="OMA" id="QSTFHFI"/>
<evidence type="ECO:0000256" key="2">
    <source>
        <dbReference type="ARBA" id="ARBA00022679"/>
    </source>
</evidence>
<dbReference type="InterPro" id="IPR050317">
    <property type="entry name" value="Plant_Fungal_Acyltransferase"/>
</dbReference>
<comment type="similarity">
    <text evidence="1">Belongs to the plant acyltransferase family.</text>
</comment>
<keyword evidence="3" id="KW-0012">Acyltransferase</keyword>
<keyword evidence="5" id="KW-1185">Reference proteome</keyword>
<dbReference type="OrthoDB" id="1862401at2759"/>
<evidence type="ECO:0000256" key="3">
    <source>
        <dbReference type="ARBA" id="ARBA00023315"/>
    </source>
</evidence>
<dbReference type="InParanoid" id="A0A200QPB8"/>
<dbReference type="STRING" id="56857.A0A200QPB8"/>
<proteinExistence type="inferred from homology"/>
<comment type="caution">
    <text evidence="4">The sequence shown here is derived from an EMBL/GenBank/DDBJ whole genome shotgun (WGS) entry which is preliminary data.</text>
</comment>
<evidence type="ECO:0000256" key="1">
    <source>
        <dbReference type="ARBA" id="ARBA00009861"/>
    </source>
</evidence>
<dbReference type="EMBL" id="MVGT01001391">
    <property type="protein sequence ID" value="OVA12318.1"/>
    <property type="molecule type" value="Genomic_DNA"/>
</dbReference>
<dbReference type="AlphaFoldDB" id="A0A200QPB8"/>
<dbReference type="Gene3D" id="3.30.559.10">
    <property type="entry name" value="Chloramphenicol acetyltransferase-like domain"/>
    <property type="match status" value="2"/>
</dbReference>
<name>A0A200QPB8_MACCD</name>